<dbReference type="AlphaFoldDB" id="A0A0R3QB53"/>
<name>A0A0R3QB53_9BILA</name>
<dbReference type="Proteomes" id="UP000280834">
    <property type="component" value="Unassembled WGS sequence"/>
</dbReference>
<reference evidence="5" key="1">
    <citation type="submission" date="2017-02" db="UniProtKB">
        <authorList>
            <consortium name="WormBaseParasite"/>
        </authorList>
    </citation>
    <scope>IDENTIFICATION</scope>
</reference>
<evidence type="ECO:0000313" key="4">
    <source>
        <dbReference type="Proteomes" id="UP000280834"/>
    </source>
</evidence>
<accession>A0A0R3QB53</accession>
<dbReference type="EMBL" id="UZAG01002497">
    <property type="protein sequence ID" value="VDO13563.1"/>
    <property type="molecule type" value="Genomic_DNA"/>
</dbReference>
<feature type="chain" id="PRO_5043130566" evidence="2">
    <location>
        <begin position="25"/>
        <end position="210"/>
    </location>
</feature>
<keyword evidence="1" id="KW-0812">Transmembrane</keyword>
<sequence length="210" mass="24222">MKVDRKRLIAFFLTLFMEIFGSDGEHCTVRITSSSVVDSDSPFSGVSGILNSTQYVNGDEPFKCQFIFLGSGTERVQIIFLYFHLYSRIPHLNNNTNRCDEMDHLSAHVLIGTRMSRIEDFCGAETPPRLMSTKNLLTLDYVVRSTRVMRRMMTNAENFGFVLKYHFRSDLGLSEMNAEVRNDISEFVFLSKLFFFSFISSRILVHIFFA</sequence>
<feature type="signal peptide" evidence="2">
    <location>
        <begin position="1"/>
        <end position="24"/>
    </location>
</feature>
<dbReference type="InterPro" id="IPR035914">
    <property type="entry name" value="Sperma_CUB_dom_sf"/>
</dbReference>
<dbReference type="WBParaSite" id="BTMF_0000357501-mRNA-1">
    <property type="protein sequence ID" value="BTMF_0000357501-mRNA-1"/>
    <property type="gene ID" value="BTMF_0000357501"/>
</dbReference>
<feature type="transmembrane region" description="Helical" evidence="1">
    <location>
        <begin position="187"/>
        <end position="209"/>
    </location>
</feature>
<evidence type="ECO:0000256" key="2">
    <source>
        <dbReference type="SAM" id="SignalP"/>
    </source>
</evidence>
<reference evidence="3 4" key="2">
    <citation type="submission" date="2018-11" db="EMBL/GenBank/DDBJ databases">
        <authorList>
            <consortium name="Pathogen Informatics"/>
        </authorList>
    </citation>
    <scope>NUCLEOTIDE SEQUENCE [LARGE SCALE GENOMIC DNA]</scope>
</reference>
<dbReference type="SUPFAM" id="SSF49854">
    <property type="entry name" value="Spermadhesin, CUB domain"/>
    <property type="match status" value="1"/>
</dbReference>
<proteinExistence type="predicted"/>
<evidence type="ECO:0000256" key="1">
    <source>
        <dbReference type="SAM" id="Phobius"/>
    </source>
</evidence>
<evidence type="ECO:0000313" key="5">
    <source>
        <dbReference type="WBParaSite" id="BTMF_0000357501-mRNA-1"/>
    </source>
</evidence>
<keyword evidence="4" id="KW-1185">Reference proteome</keyword>
<keyword evidence="1" id="KW-1133">Transmembrane helix</keyword>
<gene>
    <name evidence="3" type="ORF">BTMF_LOCUS2886</name>
</gene>
<organism evidence="5">
    <name type="scientific">Brugia timori</name>
    <dbReference type="NCBI Taxonomy" id="42155"/>
    <lineage>
        <taxon>Eukaryota</taxon>
        <taxon>Metazoa</taxon>
        <taxon>Ecdysozoa</taxon>
        <taxon>Nematoda</taxon>
        <taxon>Chromadorea</taxon>
        <taxon>Rhabditida</taxon>
        <taxon>Spirurina</taxon>
        <taxon>Spiruromorpha</taxon>
        <taxon>Filarioidea</taxon>
        <taxon>Onchocercidae</taxon>
        <taxon>Brugia</taxon>
    </lineage>
</organism>
<keyword evidence="1" id="KW-0472">Membrane</keyword>
<dbReference type="STRING" id="42155.A0A0R3QB53"/>
<dbReference type="Gene3D" id="2.60.120.290">
    <property type="entry name" value="Spermadhesin, CUB domain"/>
    <property type="match status" value="1"/>
</dbReference>
<evidence type="ECO:0000313" key="3">
    <source>
        <dbReference type="EMBL" id="VDO13563.1"/>
    </source>
</evidence>
<keyword evidence="2" id="KW-0732">Signal</keyword>
<protein>
    <submittedName>
        <fullName evidence="5">CUB domain-containing protein</fullName>
    </submittedName>
</protein>